<protein>
    <submittedName>
        <fullName evidence="2">Uncharacterized protein</fullName>
    </submittedName>
</protein>
<dbReference type="EMBL" id="JBHSON010000055">
    <property type="protein sequence ID" value="MFC5750572.1"/>
    <property type="molecule type" value="Genomic_DNA"/>
</dbReference>
<dbReference type="RefSeq" id="WP_378286323.1">
    <property type="nucleotide sequence ID" value="NZ_JBHSON010000055.1"/>
</dbReference>
<comment type="caution">
    <text evidence="2">The sequence shown here is derived from an EMBL/GenBank/DDBJ whole genome shotgun (WGS) entry which is preliminary data.</text>
</comment>
<name>A0ABW1A7H3_9ACTN</name>
<feature type="compositionally biased region" description="Low complexity" evidence="1">
    <location>
        <begin position="29"/>
        <end position="49"/>
    </location>
</feature>
<dbReference type="Proteomes" id="UP001596074">
    <property type="component" value="Unassembled WGS sequence"/>
</dbReference>
<evidence type="ECO:0000313" key="2">
    <source>
        <dbReference type="EMBL" id="MFC5750572.1"/>
    </source>
</evidence>
<sequence>MAKSSGGKKSARRNGAPSPGEKMRMQGHGADAAAMDADLAEGAEAAAPREGMRDADDRAAGKAAAYRPASPENLKKRR</sequence>
<reference evidence="3" key="1">
    <citation type="journal article" date="2019" name="Int. J. Syst. Evol. Microbiol.">
        <title>The Global Catalogue of Microorganisms (GCM) 10K type strain sequencing project: providing services to taxonomists for standard genome sequencing and annotation.</title>
        <authorList>
            <consortium name="The Broad Institute Genomics Platform"/>
            <consortium name="The Broad Institute Genome Sequencing Center for Infectious Disease"/>
            <person name="Wu L."/>
            <person name="Ma J."/>
        </authorList>
    </citation>
    <scope>NUCLEOTIDE SEQUENCE [LARGE SCALE GENOMIC DNA]</scope>
    <source>
        <strain evidence="3">KCTC 42087</strain>
    </source>
</reference>
<evidence type="ECO:0000256" key="1">
    <source>
        <dbReference type="SAM" id="MobiDB-lite"/>
    </source>
</evidence>
<keyword evidence="3" id="KW-1185">Reference proteome</keyword>
<accession>A0ABW1A7H3</accession>
<organism evidence="2 3">
    <name type="scientific">Actinomadura rugatobispora</name>
    <dbReference type="NCBI Taxonomy" id="1994"/>
    <lineage>
        <taxon>Bacteria</taxon>
        <taxon>Bacillati</taxon>
        <taxon>Actinomycetota</taxon>
        <taxon>Actinomycetes</taxon>
        <taxon>Streptosporangiales</taxon>
        <taxon>Thermomonosporaceae</taxon>
        <taxon>Actinomadura</taxon>
    </lineage>
</organism>
<evidence type="ECO:0000313" key="3">
    <source>
        <dbReference type="Proteomes" id="UP001596074"/>
    </source>
</evidence>
<feature type="compositionally biased region" description="Basic and acidic residues" evidence="1">
    <location>
        <begin position="50"/>
        <end position="60"/>
    </location>
</feature>
<proteinExistence type="predicted"/>
<gene>
    <name evidence="2" type="ORF">ACFPZN_33525</name>
</gene>
<feature type="region of interest" description="Disordered" evidence="1">
    <location>
        <begin position="1"/>
        <end position="78"/>
    </location>
</feature>